<reference evidence="1" key="1">
    <citation type="submission" date="2021-01" db="EMBL/GenBank/DDBJ databases">
        <title>Whole genome shotgun sequence of Virgisporangium aliadipatigenens NBRC 105644.</title>
        <authorList>
            <person name="Komaki H."/>
            <person name="Tamura T."/>
        </authorList>
    </citation>
    <scope>NUCLEOTIDE SEQUENCE</scope>
    <source>
        <strain evidence="1">NBRC 105644</strain>
    </source>
</reference>
<dbReference type="InterPro" id="IPR006439">
    <property type="entry name" value="HAD-SF_hydro_IA"/>
</dbReference>
<keyword evidence="2" id="KW-1185">Reference proteome</keyword>
<dbReference type="GO" id="GO:0005829">
    <property type="term" value="C:cytosol"/>
    <property type="evidence" value="ECO:0007669"/>
    <property type="project" value="TreeGrafter"/>
</dbReference>
<proteinExistence type="predicted"/>
<sequence length="227" mass="24246">MSRLASIVKRARVLLLDFDGPVCSVFAGYPADTIAAELRRALVDQGMSLPAELLDEPDPLEVLRYSATLNRPGVMRKVDEVFRAAEVAAVRSASPTPFAREAIVTAHQTGRRVAIVSNNSGEAVREYLVERRLTRCVFSVVGRPADDPAKMKPDPVVLLVAMKSLGAQESDCLMIGDSVSDIQAARAAGVPVVGYANKPGKDARLAEADAVVSSMAEIAEELSEAEL</sequence>
<dbReference type="InterPro" id="IPR036412">
    <property type="entry name" value="HAD-like_sf"/>
</dbReference>
<dbReference type="PANTHER" id="PTHR43434:SF1">
    <property type="entry name" value="PHOSPHOGLYCOLATE PHOSPHATASE"/>
    <property type="match status" value="1"/>
</dbReference>
<comment type="caution">
    <text evidence="1">The sequence shown here is derived from an EMBL/GenBank/DDBJ whole genome shotgun (WGS) entry which is preliminary data.</text>
</comment>
<name>A0A8J3YL41_9ACTN</name>
<accession>A0A8J3YL41</accession>
<dbReference type="PANTHER" id="PTHR43434">
    <property type="entry name" value="PHOSPHOGLYCOLATE PHOSPHATASE"/>
    <property type="match status" value="1"/>
</dbReference>
<dbReference type="GO" id="GO:0006281">
    <property type="term" value="P:DNA repair"/>
    <property type="evidence" value="ECO:0007669"/>
    <property type="project" value="TreeGrafter"/>
</dbReference>
<evidence type="ECO:0000313" key="2">
    <source>
        <dbReference type="Proteomes" id="UP000619260"/>
    </source>
</evidence>
<dbReference type="AlphaFoldDB" id="A0A8J3YL41"/>
<dbReference type="SUPFAM" id="SSF56784">
    <property type="entry name" value="HAD-like"/>
    <property type="match status" value="1"/>
</dbReference>
<dbReference type="NCBIfam" id="TIGR01509">
    <property type="entry name" value="HAD-SF-IA-v3"/>
    <property type="match status" value="1"/>
</dbReference>
<dbReference type="InterPro" id="IPR023214">
    <property type="entry name" value="HAD_sf"/>
</dbReference>
<organism evidence="1 2">
    <name type="scientific">Virgisporangium aliadipatigenens</name>
    <dbReference type="NCBI Taxonomy" id="741659"/>
    <lineage>
        <taxon>Bacteria</taxon>
        <taxon>Bacillati</taxon>
        <taxon>Actinomycetota</taxon>
        <taxon>Actinomycetes</taxon>
        <taxon>Micromonosporales</taxon>
        <taxon>Micromonosporaceae</taxon>
        <taxon>Virgisporangium</taxon>
    </lineage>
</organism>
<keyword evidence="1" id="KW-0378">Hydrolase</keyword>
<dbReference type="NCBIfam" id="TIGR01549">
    <property type="entry name" value="HAD-SF-IA-v1"/>
    <property type="match status" value="1"/>
</dbReference>
<protein>
    <submittedName>
        <fullName evidence="1">Hydrolase</fullName>
    </submittedName>
</protein>
<dbReference type="EMBL" id="BOPF01000014">
    <property type="protein sequence ID" value="GIJ47161.1"/>
    <property type="molecule type" value="Genomic_DNA"/>
</dbReference>
<dbReference type="Gene3D" id="3.40.50.1000">
    <property type="entry name" value="HAD superfamily/HAD-like"/>
    <property type="match status" value="1"/>
</dbReference>
<dbReference type="InterPro" id="IPR050155">
    <property type="entry name" value="HAD-like_hydrolase_sf"/>
</dbReference>
<dbReference type="Proteomes" id="UP000619260">
    <property type="component" value="Unassembled WGS sequence"/>
</dbReference>
<dbReference type="GO" id="GO:0008967">
    <property type="term" value="F:phosphoglycolate phosphatase activity"/>
    <property type="evidence" value="ECO:0007669"/>
    <property type="project" value="TreeGrafter"/>
</dbReference>
<dbReference type="InterPro" id="IPR041492">
    <property type="entry name" value="HAD_2"/>
</dbReference>
<dbReference type="RefSeq" id="WP_239153198.1">
    <property type="nucleotide sequence ID" value="NZ_BOPF01000014.1"/>
</dbReference>
<gene>
    <name evidence="1" type="ORF">Val02_40470</name>
</gene>
<evidence type="ECO:0000313" key="1">
    <source>
        <dbReference type="EMBL" id="GIJ47161.1"/>
    </source>
</evidence>
<dbReference type="Pfam" id="PF13419">
    <property type="entry name" value="HAD_2"/>
    <property type="match status" value="1"/>
</dbReference>